<dbReference type="Gene3D" id="3.40.50.150">
    <property type="entry name" value="Vaccinia Virus protein VP39"/>
    <property type="match status" value="1"/>
</dbReference>
<proteinExistence type="predicted"/>
<dbReference type="PATRIC" id="fig|188932.3.peg.4575"/>
<evidence type="ECO:0000313" key="1">
    <source>
        <dbReference type="EMBL" id="AMQ01254.1"/>
    </source>
</evidence>
<dbReference type="OrthoDB" id="9815644at2"/>
<dbReference type="Proteomes" id="UP000071561">
    <property type="component" value="Chromosome"/>
</dbReference>
<reference evidence="1 2" key="1">
    <citation type="submission" date="2016-03" db="EMBL/GenBank/DDBJ databases">
        <title>Complete genome sequence of Pedobacter cryoconitis PAMC 27485.</title>
        <authorList>
            <person name="Lee J."/>
            <person name="Kim O.-S."/>
        </authorList>
    </citation>
    <scope>NUCLEOTIDE SEQUENCE [LARGE SCALE GENOMIC DNA]</scope>
    <source>
        <strain evidence="1 2">PAMC 27485</strain>
    </source>
</reference>
<accession>A0A127VIV0</accession>
<dbReference type="CDD" id="cd02440">
    <property type="entry name" value="AdoMet_MTases"/>
    <property type="match status" value="1"/>
</dbReference>
<dbReference type="Pfam" id="PF13489">
    <property type="entry name" value="Methyltransf_23"/>
    <property type="match status" value="1"/>
</dbReference>
<dbReference type="PANTHER" id="PTHR43861">
    <property type="entry name" value="TRANS-ACONITATE 2-METHYLTRANSFERASE-RELATED"/>
    <property type="match status" value="1"/>
</dbReference>
<gene>
    <name evidence="1" type="ORF">AY601_4413</name>
</gene>
<dbReference type="GO" id="GO:0032259">
    <property type="term" value="P:methylation"/>
    <property type="evidence" value="ECO:0007669"/>
    <property type="project" value="UniProtKB-KW"/>
</dbReference>
<sequence>MNYEKLYENKNEIYYNHSRTEILPFIPAGIKTALDIGCGNGSFGSLLKKEYQCMVWGIEPDKNSAREAEKKIDKCVNAIFSGSMPELAGKKFDAIFFNDVLEHLADPSEAISVCKELLTTDGRIIASIPNIRWYPVILSLLRYKDFKYQEAGVMDKTHLRFFTKKSMIRLFEESDYKVCQVKGINKDNSFSFFNILNFLLLGTQEDMKFPQFVIVASL</sequence>
<dbReference type="SUPFAM" id="SSF53335">
    <property type="entry name" value="S-adenosyl-L-methionine-dependent methyltransferases"/>
    <property type="match status" value="1"/>
</dbReference>
<evidence type="ECO:0000313" key="2">
    <source>
        <dbReference type="Proteomes" id="UP000071561"/>
    </source>
</evidence>
<protein>
    <submittedName>
        <fullName evidence="1">Methyltransferase</fullName>
    </submittedName>
</protein>
<dbReference type="EMBL" id="CP014504">
    <property type="protein sequence ID" value="AMQ01254.1"/>
    <property type="molecule type" value="Genomic_DNA"/>
</dbReference>
<dbReference type="InterPro" id="IPR029063">
    <property type="entry name" value="SAM-dependent_MTases_sf"/>
</dbReference>
<dbReference type="AlphaFoldDB" id="A0A127VIV0"/>
<keyword evidence="1" id="KW-0489">Methyltransferase</keyword>
<name>A0A127VIV0_9SPHI</name>
<dbReference type="KEGG" id="pcm:AY601_4413"/>
<dbReference type="GO" id="GO:0008168">
    <property type="term" value="F:methyltransferase activity"/>
    <property type="evidence" value="ECO:0007669"/>
    <property type="project" value="UniProtKB-KW"/>
</dbReference>
<keyword evidence="2" id="KW-1185">Reference proteome</keyword>
<keyword evidence="1" id="KW-0808">Transferase</keyword>
<organism evidence="1 2">
    <name type="scientific">Pedobacter cryoconitis</name>
    <dbReference type="NCBI Taxonomy" id="188932"/>
    <lineage>
        <taxon>Bacteria</taxon>
        <taxon>Pseudomonadati</taxon>
        <taxon>Bacteroidota</taxon>
        <taxon>Sphingobacteriia</taxon>
        <taxon>Sphingobacteriales</taxon>
        <taxon>Sphingobacteriaceae</taxon>
        <taxon>Pedobacter</taxon>
    </lineage>
</organism>
<dbReference type="RefSeq" id="WP_068405095.1">
    <property type="nucleotide sequence ID" value="NZ_CP014504.1"/>
</dbReference>